<comment type="caution">
    <text evidence="1">The sequence shown here is derived from an EMBL/GenBank/DDBJ whole genome shotgun (WGS) entry which is preliminary data.</text>
</comment>
<accession>A0A2Z6QNQ2</accession>
<reference evidence="1 3" key="1">
    <citation type="submission" date="2017-11" db="EMBL/GenBank/DDBJ databases">
        <title>The genome of Rhizophagus clarus HR1 reveals common genetic basis of auxotrophy among arbuscular mycorrhizal fungi.</title>
        <authorList>
            <person name="Kobayashi Y."/>
        </authorList>
    </citation>
    <scope>NUCLEOTIDE SEQUENCE [LARGE SCALE GENOMIC DNA]</scope>
    <source>
        <strain evidence="1 3">HR1</strain>
    </source>
</reference>
<dbReference type="EMBL" id="BLAL01000026">
    <property type="protein sequence ID" value="GES76827.1"/>
    <property type="molecule type" value="Genomic_DNA"/>
</dbReference>
<proteinExistence type="predicted"/>
<sequence length="202" mass="24413">MEIFGDYNMDDKPFEDPLQNPCFRYYLAYINDSYDFMKLQNDHSYLQNAYNDYFDKLIEYCRPNFPPYIKVEEYTLSFDEIIKNKRKVKDITKRNAGNSFMLYRKYLNKYLENSGINIPMQSLSSLAGHLWASEQKSVKDYYKKLSDQIKKLHNERLRNLIQSIPNKRKQPSDDDNNEMLAIFFQNNKFRRLSEQNTMTTRY</sequence>
<name>A0A2Z6QNQ2_9GLOM</name>
<organism evidence="1 3">
    <name type="scientific">Rhizophagus clarus</name>
    <dbReference type="NCBI Taxonomy" id="94130"/>
    <lineage>
        <taxon>Eukaryota</taxon>
        <taxon>Fungi</taxon>
        <taxon>Fungi incertae sedis</taxon>
        <taxon>Mucoromycota</taxon>
        <taxon>Glomeromycotina</taxon>
        <taxon>Glomeromycetes</taxon>
        <taxon>Glomerales</taxon>
        <taxon>Glomeraceae</taxon>
        <taxon>Rhizophagus</taxon>
    </lineage>
</organism>
<dbReference type="OrthoDB" id="2308040at2759"/>
<dbReference type="Gene3D" id="1.10.30.10">
    <property type="entry name" value="High mobility group box domain"/>
    <property type="match status" value="1"/>
</dbReference>
<evidence type="ECO:0000313" key="1">
    <source>
        <dbReference type="EMBL" id="GBB86584.1"/>
    </source>
</evidence>
<reference evidence="2" key="2">
    <citation type="submission" date="2019-10" db="EMBL/GenBank/DDBJ databases">
        <title>Conservation and host-specific expression of non-tandemly repeated heterogenous ribosome RNA gene in arbuscular mycorrhizal fungi.</title>
        <authorList>
            <person name="Maeda T."/>
            <person name="Kobayashi Y."/>
            <person name="Nakagawa T."/>
            <person name="Ezawa T."/>
            <person name="Yamaguchi K."/>
            <person name="Bino T."/>
            <person name="Nishimoto Y."/>
            <person name="Shigenobu S."/>
            <person name="Kawaguchi M."/>
        </authorList>
    </citation>
    <scope>NUCLEOTIDE SEQUENCE</scope>
    <source>
        <strain evidence="2">HR1</strain>
    </source>
</reference>
<dbReference type="SUPFAM" id="SSF47095">
    <property type="entry name" value="HMG-box"/>
    <property type="match status" value="1"/>
</dbReference>
<dbReference type="AlphaFoldDB" id="A0A2Z6QNQ2"/>
<dbReference type="Proteomes" id="UP000615446">
    <property type="component" value="Unassembled WGS sequence"/>
</dbReference>
<dbReference type="Proteomes" id="UP000247702">
    <property type="component" value="Unassembled WGS sequence"/>
</dbReference>
<keyword evidence="3" id="KW-1185">Reference proteome</keyword>
<dbReference type="InterPro" id="IPR036910">
    <property type="entry name" value="HMG_box_dom_sf"/>
</dbReference>
<evidence type="ECO:0008006" key="4">
    <source>
        <dbReference type="Google" id="ProtNLM"/>
    </source>
</evidence>
<gene>
    <name evidence="2" type="ORF">RCL2_000421400</name>
    <name evidence="1" type="ORF">RclHR1_00130025</name>
</gene>
<evidence type="ECO:0000313" key="3">
    <source>
        <dbReference type="Proteomes" id="UP000247702"/>
    </source>
</evidence>
<dbReference type="EMBL" id="BEXD01000335">
    <property type="protein sequence ID" value="GBB86584.1"/>
    <property type="molecule type" value="Genomic_DNA"/>
</dbReference>
<protein>
    <recommendedName>
        <fullName evidence="4">HMG box domain-containing protein</fullName>
    </recommendedName>
</protein>
<evidence type="ECO:0000313" key="2">
    <source>
        <dbReference type="EMBL" id="GES76827.1"/>
    </source>
</evidence>